<comment type="caution">
    <text evidence="6">The sequence shown here is derived from an EMBL/GenBank/DDBJ whole genome shotgun (WGS) entry which is preliminary data.</text>
</comment>
<dbReference type="PANTHER" id="PTHR43248:SF29">
    <property type="entry name" value="TRIPEPTIDYL AMINOPEPTIDASE"/>
    <property type="match status" value="1"/>
</dbReference>
<comment type="similarity">
    <text evidence="1">Belongs to the peptidase S33 family.</text>
</comment>
<evidence type="ECO:0000313" key="6">
    <source>
        <dbReference type="EMBL" id="MFI7586335.1"/>
    </source>
</evidence>
<dbReference type="Gene3D" id="3.40.50.1820">
    <property type="entry name" value="alpha/beta hydrolase"/>
    <property type="match status" value="1"/>
</dbReference>
<accession>A0ABW8AIZ5</accession>
<dbReference type="InterPro" id="IPR051601">
    <property type="entry name" value="Serine_prot/Carboxylest_S33"/>
</dbReference>
<feature type="domain" description="Peptidase S33 tripeptidyl aminopeptidase-like C-terminal" evidence="5">
    <location>
        <begin position="414"/>
        <end position="512"/>
    </location>
</feature>
<keyword evidence="3 6" id="KW-0378">Hydrolase</keyword>
<keyword evidence="2 4" id="KW-0732">Signal</keyword>
<protein>
    <submittedName>
        <fullName evidence="6">Alpha/beta hydrolase</fullName>
    </submittedName>
</protein>
<dbReference type="EMBL" id="JBITLV010000001">
    <property type="protein sequence ID" value="MFI7586335.1"/>
    <property type="molecule type" value="Genomic_DNA"/>
</dbReference>
<evidence type="ECO:0000256" key="1">
    <source>
        <dbReference type="ARBA" id="ARBA00010088"/>
    </source>
</evidence>
<dbReference type="Proteomes" id="UP001612915">
    <property type="component" value="Unassembled WGS sequence"/>
</dbReference>
<dbReference type="InterPro" id="IPR013595">
    <property type="entry name" value="Pept_S33_TAP-like_C"/>
</dbReference>
<sequence length="513" mass="53404">MRSRRGLVAALGAVCLAVLCACSGGGPDLPVKHLEGAASPPDGTSDPARSSALERFYGQKVDWSDCEDGFLCASVVVPVDWAQPGGATLKMAVNRLPATGDSIGSLVVNPGGPGVSGLAFARSAPRYFGAQVREHYDIVGFDPRGVGASSGVKCLTDAAQDASAAEDSTPDTATELAAAVADAKSFGRVCEARTGALLGHVDTISVAKDLDVLRAVLGEDRLSFQGISYGTFIGAWYAELFPWRVGRMVLDGAVDPALSAEQYLEGQASGFSKVLDAYLKDCLDSSDCPLSGTVTSAVAQLGRLVDSVDANPLPTRSGRKLTQSLMTTGIVGSLYAVQSWPTLTEALTKAMEGDGSGLLAQADRYLERESNGHYSGDVVAANPAIFCLDSAEARTPEQIAVDARAVAAKYPPLGGSIAWSGLTCAEWPLKAVVPHRELHADGAPPILVVGTTQDPATPYAWAVSLATQLKSGRLLTWQGTVHTAYRQGSPCVDTAIETYLLSGDLPATGTRCR</sequence>
<reference evidence="6 7" key="1">
    <citation type="submission" date="2024-10" db="EMBL/GenBank/DDBJ databases">
        <title>The Natural Products Discovery Center: Release of the First 8490 Sequenced Strains for Exploring Actinobacteria Biosynthetic Diversity.</title>
        <authorList>
            <person name="Kalkreuter E."/>
            <person name="Kautsar S.A."/>
            <person name="Yang D."/>
            <person name="Bader C.D."/>
            <person name="Teijaro C.N."/>
            <person name="Fluegel L."/>
            <person name="Davis C.M."/>
            <person name="Simpson J.R."/>
            <person name="Lauterbach L."/>
            <person name="Steele A.D."/>
            <person name="Gui C."/>
            <person name="Meng S."/>
            <person name="Li G."/>
            <person name="Viehrig K."/>
            <person name="Ye F."/>
            <person name="Su P."/>
            <person name="Kiefer A.F."/>
            <person name="Nichols A."/>
            <person name="Cepeda A.J."/>
            <person name="Yan W."/>
            <person name="Fan B."/>
            <person name="Jiang Y."/>
            <person name="Adhikari A."/>
            <person name="Zheng C.-J."/>
            <person name="Schuster L."/>
            <person name="Cowan T.M."/>
            <person name="Smanski M.J."/>
            <person name="Chevrette M.G."/>
            <person name="De Carvalho L.P.S."/>
            <person name="Shen B."/>
        </authorList>
    </citation>
    <scope>NUCLEOTIDE SEQUENCE [LARGE SCALE GENOMIC DNA]</scope>
    <source>
        <strain evidence="6 7">NPDC049639</strain>
    </source>
</reference>
<name>A0ABW8AIZ5_9ACTN</name>
<proteinExistence type="inferred from homology"/>
<evidence type="ECO:0000313" key="7">
    <source>
        <dbReference type="Proteomes" id="UP001612915"/>
    </source>
</evidence>
<feature type="chain" id="PRO_5045341323" evidence="4">
    <location>
        <begin position="21"/>
        <end position="513"/>
    </location>
</feature>
<evidence type="ECO:0000256" key="4">
    <source>
        <dbReference type="SAM" id="SignalP"/>
    </source>
</evidence>
<dbReference type="PANTHER" id="PTHR43248">
    <property type="entry name" value="2-SUCCINYL-6-HYDROXY-2,4-CYCLOHEXADIENE-1-CARBOXYLATE SYNTHASE"/>
    <property type="match status" value="1"/>
</dbReference>
<evidence type="ECO:0000259" key="5">
    <source>
        <dbReference type="Pfam" id="PF08386"/>
    </source>
</evidence>
<keyword evidence="7" id="KW-1185">Reference proteome</keyword>
<gene>
    <name evidence="6" type="ORF">ACIB24_04605</name>
</gene>
<evidence type="ECO:0000256" key="2">
    <source>
        <dbReference type="ARBA" id="ARBA00022729"/>
    </source>
</evidence>
<feature type="signal peptide" evidence="4">
    <location>
        <begin position="1"/>
        <end position="20"/>
    </location>
</feature>
<dbReference type="SUPFAM" id="SSF53474">
    <property type="entry name" value="alpha/beta-Hydrolases"/>
    <property type="match status" value="1"/>
</dbReference>
<dbReference type="InterPro" id="IPR029058">
    <property type="entry name" value="AB_hydrolase_fold"/>
</dbReference>
<dbReference type="PROSITE" id="PS51257">
    <property type="entry name" value="PROKAR_LIPOPROTEIN"/>
    <property type="match status" value="1"/>
</dbReference>
<dbReference type="GO" id="GO:0016787">
    <property type="term" value="F:hydrolase activity"/>
    <property type="evidence" value="ECO:0007669"/>
    <property type="project" value="UniProtKB-KW"/>
</dbReference>
<evidence type="ECO:0000256" key="3">
    <source>
        <dbReference type="ARBA" id="ARBA00022801"/>
    </source>
</evidence>
<dbReference type="RefSeq" id="WP_398275805.1">
    <property type="nucleotide sequence ID" value="NZ_JBITLV010000001.1"/>
</dbReference>
<organism evidence="6 7">
    <name type="scientific">Spongisporangium articulatum</name>
    <dbReference type="NCBI Taxonomy" id="3362603"/>
    <lineage>
        <taxon>Bacteria</taxon>
        <taxon>Bacillati</taxon>
        <taxon>Actinomycetota</taxon>
        <taxon>Actinomycetes</taxon>
        <taxon>Kineosporiales</taxon>
        <taxon>Kineosporiaceae</taxon>
        <taxon>Spongisporangium</taxon>
    </lineage>
</organism>
<dbReference type="Pfam" id="PF08386">
    <property type="entry name" value="Abhydrolase_4"/>
    <property type="match status" value="1"/>
</dbReference>